<keyword evidence="7 15" id="KW-0812">Transmembrane</keyword>
<dbReference type="Gene3D" id="3.90.550.10">
    <property type="entry name" value="Spore Coat Polysaccharide Biosynthesis Protein SpsA, Chain A"/>
    <property type="match status" value="1"/>
</dbReference>
<evidence type="ECO:0000256" key="4">
    <source>
        <dbReference type="ARBA" id="ARBA00006492"/>
    </source>
</evidence>
<dbReference type="GO" id="GO:0046872">
    <property type="term" value="F:metal ion binding"/>
    <property type="evidence" value="ECO:0007669"/>
    <property type="project" value="UniProtKB-KW"/>
</dbReference>
<keyword evidence="9" id="KW-0735">Signal-anchor</keyword>
<comment type="cofactor">
    <cofactor evidence="1">
        <name>Mn(2+)</name>
        <dbReference type="ChEBI" id="CHEBI:29035"/>
    </cofactor>
</comment>
<gene>
    <name evidence="16" type="primary">POMGNT1</name>
    <name evidence="16" type="ORF">AK812_SmicGene18191</name>
</gene>
<organism evidence="16 17">
    <name type="scientific">Symbiodinium microadriaticum</name>
    <name type="common">Dinoflagellate</name>
    <name type="synonym">Zooxanthella microadriatica</name>
    <dbReference type="NCBI Taxonomy" id="2951"/>
    <lineage>
        <taxon>Eukaryota</taxon>
        <taxon>Sar</taxon>
        <taxon>Alveolata</taxon>
        <taxon>Dinophyceae</taxon>
        <taxon>Suessiales</taxon>
        <taxon>Symbiodiniaceae</taxon>
        <taxon>Symbiodinium</taxon>
    </lineage>
</organism>
<dbReference type="EMBL" id="LSRX01000368">
    <property type="protein sequence ID" value="OLP99290.1"/>
    <property type="molecule type" value="Genomic_DNA"/>
</dbReference>
<feature type="region of interest" description="Disordered" evidence="14">
    <location>
        <begin position="438"/>
        <end position="459"/>
    </location>
</feature>
<comment type="caution">
    <text evidence="16">The sequence shown here is derived from an EMBL/GenBank/DDBJ whole genome shotgun (WGS) entry which is preliminary data.</text>
</comment>
<evidence type="ECO:0000313" key="17">
    <source>
        <dbReference type="Proteomes" id="UP000186817"/>
    </source>
</evidence>
<dbReference type="GO" id="GO:0047223">
    <property type="term" value="F:beta-1,3-galactosyl-O-glycosyl-glycoprotein beta-1,3-N-acetylglucosaminyltransferase activity"/>
    <property type="evidence" value="ECO:0007669"/>
    <property type="project" value="TreeGrafter"/>
</dbReference>
<evidence type="ECO:0000256" key="11">
    <source>
        <dbReference type="ARBA" id="ARBA00023034"/>
    </source>
</evidence>
<evidence type="ECO:0000256" key="1">
    <source>
        <dbReference type="ARBA" id="ARBA00001936"/>
    </source>
</evidence>
<feature type="region of interest" description="Disordered" evidence="14">
    <location>
        <begin position="104"/>
        <end position="137"/>
    </location>
</feature>
<evidence type="ECO:0000256" key="2">
    <source>
        <dbReference type="ARBA" id="ARBA00004323"/>
    </source>
</evidence>
<keyword evidence="12 15" id="KW-0472">Membrane</keyword>
<evidence type="ECO:0000256" key="13">
    <source>
        <dbReference type="ARBA" id="ARBA00023211"/>
    </source>
</evidence>
<keyword evidence="13" id="KW-0464">Manganese</keyword>
<proteinExistence type="inferred from homology"/>
<keyword evidence="5 16" id="KW-0328">Glycosyltransferase</keyword>
<dbReference type="GO" id="GO:0016266">
    <property type="term" value="P:protein O-linked glycosylation via N-acetyl-galactosamine"/>
    <property type="evidence" value="ECO:0007669"/>
    <property type="project" value="TreeGrafter"/>
</dbReference>
<reference evidence="16 17" key="1">
    <citation type="submission" date="2016-02" db="EMBL/GenBank/DDBJ databases">
        <title>Genome analysis of coral dinoflagellate symbionts highlights evolutionary adaptations to a symbiotic lifestyle.</title>
        <authorList>
            <person name="Aranda M."/>
            <person name="Li Y."/>
            <person name="Liew Y.J."/>
            <person name="Baumgarten S."/>
            <person name="Simakov O."/>
            <person name="Wilson M."/>
            <person name="Piel J."/>
            <person name="Ashoor H."/>
            <person name="Bougouffa S."/>
            <person name="Bajic V.B."/>
            <person name="Ryu T."/>
            <person name="Ravasi T."/>
            <person name="Bayer T."/>
            <person name="Micklem G."/>
            <person name="Kim H."/>
            <person name="Bhak J."/>
            <person name="Lajeunesse T.C."/>
            <person name="Voolstra C.R."/>
        </authorList>
    </citation>
    <scope>NUCLEOTIDE SEQUENCE [LARGE SCALE GENOMIC DNA]</scope>
    <source>
        <strain evidence="16 17">CCMP2467</strain>
    </source>
</reference>
<evidence type="ECO:0000256" key="8">
    <source>
        <dbReference type="ARBA" id="ARBA00022723"/>
    </source>
</evidence>
<accession>A0A1Q9DVV3</accession>
<sequence length="530" mass="57937">MTRPQTGSMGSNRPWALPPSASFTAAIGRCVSVSVGFALVLDGSDEDGGDGARVAFRSLSECSRASGTSARSALIPLCTWDPRCLCQLWLRKVAFPSFSRDCSDAGGTTTETQGGPIEARGLQRCRRDDDRDPGRADRSARWGWTMALLLFASAQVFAFVVVWRKRIFSKDVSEVFISPSPPVPPRPPPARPQFRGTAPPPAFGADLAVLVPDSVVASGRAAPRLRATLTPGTQGRRSLIQAVGVEPKSILVSQAAAVHFASASFETLLIVEEDLVFSPDFPTFARQLTPLLSEDESLWCISAWHDNGLAPYSRDLSAVMRSDWFSGVAWIVRLEAVRQDLLFAWQDRETTSWQAMLRARKQMSKQDCLVPEVSRVAFAGFQCDGAGVRGQCGPEEVLARSLAPRSVFAAVAAADLGDVRRLTADRYPDLLLRSWPGGQDDDDCAGNHHGDDPYGDNDNVDAYDWKAEDIDDRVRDRQGVMVARLVIHPDDAEMMPIMTMMLRMMVDGDDVNIDSDSDDVVVVDDDDVMR</sequence>
<dbReference type="PANTHER" id="PTHR46396:SF1">
    <property type="entry name" value="PROTEIN O-LINKED-MANNOSE BETA-1,2-N-ACETYLGLUCOSAMINYLTRANSFERASE 1"/>
    <property type="match status" value="1"/>
</dbReference>
<dbReference type="InterPro" id="IPR052463">
    <property type="entry name" value="O-linked_mannose_GnT"/>
</dbReference>
<dbReference type="Proteomes" id="UP000186817">
    <property type="component" value="Unassembled WGS sequence"/>
</dbReference>
<evidence type="ECO:0000256" key="6">
    <source>
        <dbReference type="ARBA" id="ARBA00022679"/>
    </source>
</evidence>
<evidence type="ECO:0000256" key="10">
    <source>
        <dbReference type="ARBA" id="ARBA00022989"/>
    </source>
</evidence>
<protein>
    <submittedName>
        <fullName evidence="16">Protein O-linked-mannose beta-1,2-N-acetylglucosaminyltransferase 1</fullName>
    </submittedName>
</protein>
<comment type="similarity">
    <text evidence="4">Belongs to the glycosyltransferase 13 family.</text>
</comment>
<keyword evidence="17" id="KW-1185">Reference proteome</keyword>
<evidence type="ECO:0000256" key="15">
    <source>
        <dbReference type="SAM" id="Phobius"/>
    </source>
</evidence>
<dbReference type="InterPro" id="IPR004139">
    <property type="entry name" value="Glyco_trans_13"/>
</dbReference>
<feature type="compositionally biased region" description="Basic and acidic residues" evidence="14">
    <location>
        <begin position="125"/>
        <end position="137"/>
    </location>
</feature>
<dbReference type="InterPro" id="IPR029044">
    <property type="entry name" value="Nucleotide-diphossugar_trans"/>
</dbReference>
<dbReference type="PANTHER" id="PTHR46396">
    <property type="entry name" value="PROTEIN O-LINKED-MANNOSE BETA-1,2-N-ACETYLGLUCOSAMINYLTRANSFERASE 1"/>
    <property type="match status" value="1"/>
</dbReference>
<keyword evidence="6 16" id="KW-0808">Transferase</keyword>
<dbReference type="OrthoDB" id="10546910at2759"/>
<evidence type="ECO:0000256" key="7">
    <source>
        <dbReference type="ARBA" id="ARBA00022692"/>
    </source>
</evidence>
<evidence type="ECO:0000256" key="3">
    <source>
        <dbReference type="ARBA" id="ARBA00004922"/>
    </source>
</evidence>
<dbReference type="AlphaFoldDB" id="A0A1Q9DVV3"/>
<keyword evidence="11" id="KW-0333">Golgi apparatus</keyword>
<evidence type="ECO:0000256" key="5">
    <source>
        <dbReference type="ARBA" id="ARBA00022676"/>
    </source>
</evidence>
<feature type="transmembrane region" description="Helical" evidence="15">
    <location>
        <begin position="142"/>
        <end position="163"/>
    </location>
</feature>
<dbReference type="GO" id="GO:0000139">
    <property type="term" value="C:Golgi membrane"/>
    <property type="evidence" value="ECO:0007669"/>
    <property type="project" value="UniProtKB-SubCell"/>
</dbReference>
<evidence type="ECO:0000256" key="14">
    <source>
        <dbReference type="SAM" id="MobiDB-lite"/>
    </source>
</evidence>
<name>A0A1Q9DVV3_SYMMI</name>
<dbReference type="Pfam" id="PF03071">
    <property type="entry name" value="GNT-I"/>
    <property type="match status" value="1"/>
</dbReference>
<evidence type="ECO:0000256" key="9">
    <source>
        <dbReference type="ARBA" id="ARBA00022968"/>
    </source>
</evidence>
<evidence type="ECO:0000256" key="12">
    <source>
        <dbReference type="ARBA" id="ARBA00023136"/>
    </source>
</evidence>
<dbReference type="UniPathway" id="UPA00378"/>
<comment type="pathway">
    <text evidence="3">Protein modification; protein glycosylation.</text>
</comment>
<evidence type="ECO:0000313" key="16">
    <source>
        <dbReference type="EMBL" id="OLP99290.1"/>
    </source>
</evidence>
<comment type="subcellular location">
    <subcellularLocation>
        <location evidence="2">Golgi apparatus membrane</location>
        <topology evidence="2">Single-pass type II membrane protein</topology>
    </subcellularLocation>
</comment>
<keyword evidence="10 15" id="KW-1133">Transmembrane helix</keyword>
<keyword evidence="8" id="KW-0479">Metal-binding</keyword>